<dbReference type="InterPro" id="IPR003594">
    <property type="entry name" value="HATPase_dom"/>
</dbReference>
<dbReference type="CDD" id="cd16917">
    <property type="entry name" value="HATPase_UhpB-NarQ-NarX-like"/>
    <property type="match status" value="1"/>
</dbReference>
<dbReference type="Gene3D" id="3.30.565.10">
    <property type="entry name" value="Histidine kinase-like ATPase, C-terminal domain"/>
    <property type="match status" value="1"/>
</dbReference>
<evidence type="ECO:0000256" key="3">
    <source>
        <dbReference type="ARBA" id="ARBA00023012"/>
    </source>
</evidence>
<evidence type="ECO:0000256" key="1">
    <source>
        <dbReference type="ARBA" id="ARBA00022679"/>
    </source>
</evidence>
<dbReference type="RefSeq" id="WP_337247098.1">
    <property type="nucleotide sequence ID" value="NZ_WXWW01000010.1"/>
</dbReference>
<feature type="domain" description="Histidine kinase" evidence="4">
    <location>
        <begin position="12"/>
        <end position="97"/>
    </location>
</feature>
<reference evidence="5 6" key="1">
    <citation type="submission" date="2017-05" db="EMBL/GenBank/DDBJ databases">
        <title>High clonality and local adaptation shapes Vibrionaceae linages within an endangered oasis.</title>
        <authorList>
            <person name="Vazquez-Rosas-Landa M."/>
        </authorList>
    </citation>
    <scope>NUCLEOTIDE SEQUENCE [LARGE SCALE GENOMIC DNA]</scope>
    <source>
        <strain evidence="5 6">P46_P4S1P180</strain>
    </source>
</reference>
<dbReference type="AlphaFoldDB" id="A0A7X4W7N6"/>
<dbReference type="SUPFAM" id="SSF55874">
    <property type="entry name" value="ATPase domain of HSP90 chaperone/DNA topoisomerase II/histidine kinase"/>
    <property type="match status" value="1"/>
</dbReference>
<dbReference type="Pfam" id="PF02518">
    <property type="entry name" value="HATPase_c"/>
    <property type="match status" value="1"/>
</dbReference>
<dbReference type="EMBL" id="WXWW01000010">
    <property type="protein sequence ID" value="NAW63699.1"/>
    <property type="molecule type" value="Genomic_DNA"/>
</dbReference>
<dbReference type="InterPro" id="IPR050482">
    <property type="entry name" value="Sensor_HK_TwoCompSys"/>
</dbReference>
<organism evidence="5 6">
    <name type="scientific">Photobacterium halotolerans</name>
    <dbReference type="NCBI Taxonomy" id="265726"/>
    <lineage>
        <taxon>Bacteria</taxon>
        <taxon>Pseudomonadati</taxon>
        <taxon>Pseudomonadota</taxon>
        <taxon>Gammaproteobacteria</taxon>
        <taxon>Vibrionales</taxon>
        <taxon>Vibrionaceae</taxon>
        <taxon>Photobacterium</taxon>
    </lineage>
</organism>
<dbReference type="PROSITE" id="PS50109">
    <property type="entry name" value="HIS_KIN"/>
    <property type="match status" value="1"/>
</dbReference>
<dbReference type="InterPro" id="IPR036890">
    <property type="entry name" value="HATPase_C_sf"/>
</dbReference>
<keyword evidence="1" id="KW-0808">Transferase</keyword>
<dbReference type="Proteomes" id="UP000465712">
    <property type="component" value="Unassembled WGS sequence"/>
</dbReference>
<name>A0A7X4W7N6_9GAMM</name>
<evidence type="ECO:0000256" key="2">
    <source>
        <dbReference type="ARBA" id="ARBA00022777"/>
    </source>
</evidence>
<protein>
    <submittedName>
        <fullName evidence="5">Histidine kinase</fullName>
    </submittedName>
</protein>
<dbReference type="SMART" id="SM00387">
    <property type="entry name" value="HATPase_c"/>
    <property type="match status" value="1"/>
</dbReference>
<keyword evidence="3" id="KW-0902">Two-component regulatory system</keyword>
<keyword evidence="2 5" id="KW-0418">Kinase</keyword>
<dbReference type="GO" id="GO:0016301">
    <property type="term" value="F:kinase activity"/>
    <property type="evidence" value="ECO:0007669"/>
    <property type="project" value="UniProtKB-KW"/>
</dbReference>
<evidence type="ECO:0000313" key="5">
    <source>
        <dbReference type="EMBL" id="NAW63699.1"/>
    </source>
</evidence>
<dbReference type="PANTHER" id="PTHR24421">
    <property type="entry name" value="NITRATE/NITRITE SENSOR PROTEIN NARX-RELATED"/>
    <property type="match status" value="1"/>
</dbReference>
<gene>
    <name evidence="5" type="ORF">CAG72_00560</name>
</gene>
<sequence length="97" mass="10664">APSLPQILEDNILRIVQEVLTNCLRYAAASEFALSARYSVCDVQLIMQDNGCGFDLHRTNDGYGLIGIRERAQLMGAEVHIYSAPGAGTRLELRLSL</sequence>
<dbReference type="GO" id="GO:0000160">
    <property type="term" value="P:phosphorelay signal transduction system"/>
    <property type="evidence" value="ECO:0007669"/>
    <property type="project" value="UniProtKB-KW"/>
</dbReference>
<evidence type="ECO:0000259" key="4">
    <source>
        <dbReference type="PROSITE" id="PS50109"/>
    </source>
</evidence>
<proteinExistence type="predicted"/>
<comment type="caution">
    <text evidence="5">The sequence shown here is derived from an EMBL/GenBank/DDBJ whole genome shotgun (WGS) entry which is preliminary data.</text>
</comment>
<feature type="non-terminal residue" evidence="5">
    <location>
        <position position="1"/>
    </location>
</feature>
<accession>A0A7X4W7N6</accession>
<evidence type="ECO:0000313" key="6">
    <source>
        <dbReference type="Proteomes" id="UP000465712"/>
    </source>
</evidence>
<dbReference type="InterPro" id="IPR005467">
    <property type="entry name" value="His_kinase_dom"/>
</dbReference>